<accession>A0AAW0CX60</accession>
<evidence type="ECO:0000256" key="1">
    <source>
        <dbReference type="SAM" id="MobiDB-lite"/>
    </source>
</evidence>
<organism evidence="2 3">
    <name type="scientific">Favolaschia claudopus</name>
    <dbReference type="NCBI Taxonomy" id="2862362"/>
    <lineage>
        <taxon>Eukaryota</taxon>
        <taxon>Fungi</taxon>
        <taxon>Dikarya</taxon>
        <taxon>Basidiomycota</taxon>
        <taxon>Agaricomycotina</taxon>
        <taxon>Agaricomycetes</taxon>
        <taxon>Agaricomycetidae</taxon>
        <taxon>Agaricales</taxon>
        <taxon>Marasmiineae</taxon>
        <taxon>Mycenaceae</taxon>
        <taxon>Favolaschia</taxon>
    </lineage>
</organism>
<dbReference type="Proteomes" id="UP001362999">
    <property type="component" value="Unassembled WGS sequence"/>
</dbReference>
<evidence type="ECO:0000313" key="3">
    <source>
        <dbReference type="Proteomes" id="UP001362999"/>
    </source>
</evidence>
<comment type="caution">
    <text evidence="2">The sequence shown here is derived from an EMBL/GenBank/DDBJ whole genome shotgun (WGS) entry which is preliminary data.</text>
</comment>
<dbReference type="AlphaFoldDB" id="A0AAW0CX60"/>
<name>A0AAW0CX60_9AGAR</name>
<proteinExistence type="predicted"/>
<evidence type="ECO:0000313" key="2">
    <source>
        <dbReference type="EMBL" id="KAK7042823.1"/>
    </source>
</evidence>
<sequence length="314" mass="35225">MKNFWHFEDSVVVSRWWLERKRAGNLIAGGDNLLCHRGGQRRRYLRCLQCPWRHPSTKHRDGRSPQGKTLAASTTRPARLKPTVATEHPGAKAYGVRRCQRLWQIWAQIFTFHAHRRVLDTSNSLLAYGARQSTTNSTPLRYLVSRSTNQQPILLTFYKKYAATGAHFLRCCPGYRAGKGGNSQRPTVRRIWTNTGGAHQSDTALRPNPSFAATLLTTIIPVLFPVQAQVGRACLGEEAGAASSTLNIGLNVPILYAHGANPSIHEHGTYKYTIFSSQNVITRRLSEIDWLPYAVEMIVLNESPQALIDRIGDK</sequence>
<keyword evidence="3" id="KW-1185">Reference proteome</keyword>
<gene>
    <name evidence="2" type="ORF">R3P38DRAFT_2768317</name>
</gene>
<dbReference type="EMBL" id="JAWWNJ010000013">
    <property type="protein sequence ID" value="KAK7042823.1"/>
    <property type="molecule type" value="Genomic_DNA"/>
</dbReference>
<feature type="region of interest" description="Disordered" evidence="1">
    <location>
        <begin position="55"/>
        <end position="77"/>
    </location>
</feature>
<protein>
    <submittedName>
        <fullName evidence="2">Uncharacterized protein</fullName>
    </submittedName>
</protein>
<reference evidence="2 3" key="1">
    <citation type="journal article" date="2024" name="J Genomics">
        <title>Draft genome sequencing and assembly of Favolaschia claudopus CIRM-BRFM 2984 isolated from oak limbs.</title>
        <authorList>
            <person name="Navarro D."/>
            <person name="Drula E."/>
            <person name="Chaduli D."/>
            <person name="Cazenave R."/>
            <person name="Ahrendt S."/>
            <person name="Wang J."/>
            <person name="Lipzen A."/>
            <person name="Daum C."/>
            <person name="Barry K."/>
            <person name="Grigoriev I.V."/>
            <person name="Favel A."/>
            <person name="Rosso M.N."/>
            <person name="Martin F."/>
        </authorList>
    </citation>
    <scope>NUCLEOTIDE SEQUENCE [LARGE SCALE GENOMIC DNA]</scope>
    <source>
        <strain evidence="2 3">CIRM-BRFM 2984</strain>
    </source>
</reference>